<dbReference type="SUPFAM" id="SSF49785">
    <property type="entry name" value="Galactose-binding domain-like"/>
    <property type="match status" value="1"/>
</dbReference>
<dbReference type="InterPro" id="IPR039155">
    <property type="entry name" value="MLEC"/>
</dbReference>
<evidence type="ECO:0000256" key="6">
    <source>
        <dbReference type="ARBA" id="ARBA00022989"/>
    </source>
</evidence>
<keyword evidence="6" id="KW-1133">Transmembrane helix</keyword>
<evidence type="ECO:0000256" key="8">
    <source>
        <dbReference type="ARBA" id="ARBA00023180"/>
    </source>
</evidence>
<proteinExistence type="inferred from homology"/>
<sequence length="1282" mass="129797">MKRKPTHTPTLRTLLVLTMAVLLVVSAGATSVVLAASTQVAIAPASQSVGTGSTTTVDVVATQATEGVGSYEFTISVDDPTVASITDVDLAGDPDESVSDITIAADGSSATVAVFASDTTGTGEVVLATVTVAADAAGTATFSVDDQSVNIGTDAAEDYDITGTSDATVTVGATDDLSIEQAVASADSTGDDTVIEISELQLATNWWATETAVPNTGGETIDLSMLQQLTNMWATGATVSTPASMQITSTSVDGSNVTVTWDGTKAMDTDHVHVQLDDNDYVGGQPIDGSYTFENVAAGEHTVTVTVADMVHTEYTNPEATDTATVTVAPSLTSSSLVEVTPDSTNIDQTTYGFGSYQVTNTGETDIVSVSFDLSTASMPDMVFDPDGTAGDPTGEGLNIVSDGGTGITTAGGGSDEAFSQPHNGVDGADGYDVMTVEFGDFQPGETATFWADNDPTSIKGATVSSQEAGPVSGLELARSTVTVTYADGTSQTANLMGDGSVGGSTAVLDGEEAPAPTIGVDGVSLDGSVLDGYHSGAVVSEAAQTVTVTGEPGETVTLVRVEGELSLSDVPNGGYDIEALEANNAVNVEYISVTLDGNGEASVPVTLTNGPDDSDEAGFNYFVAAHGVASGDMGDASNVVVLKYEQSSGPTEFYVNSGGAEYTATDSTTYAADVNFVGGTPFASDGLEIAGTDDDTLYQTERYGTFEYAIPLANGAYDVTLHFAEIYHGVQNGNGVGAREFDVAIEGQQVLDNYDIIADAGSATATTKTYTADVTDGELNIQFTAEVDQAKVSAIGIAPSDGSTGPGSADIAVNANGGIDASTFNGGSFSIENTGDQPISSVSFDLSESAVPDAVFDPTGTAGDATAKGLVIDSESGDGVGVVSTADADVFSQPHNGVDGTDGYDVLTIEFGDFEPGEVVTFSTDIDPTTIQGASTTGGAGSVSGLELAGSAVSVSYGDGATQTTDLFGDGSAGGAQATAKSVVPSAPTLGVQDVTLAATDFPGHEAATVGDTAQTLTLSGPADGTVQLIQMELSTPPSDGYDIDAYEGDNAQAVNTQSVSLDANGEATVSVTLSDTNLNYFVAAVQDGSGDTGVASNTVILEVGSTEPQILHRVNAGEATTVAATGDGPDWTGVGDTSSPYLVSVASTGAGNYCAGDAITAGSTVPSSTPDAVFDCERYGEMTWAFSVDSGQTVDVRLYFGNSYPGASEPGQRQFNVSIEGQQVLEQYDPVADVGHATGVLKSFTATDDGDGTITVVFEQGAFENPEIRAIEIIESEGSA</sequence>
<dbReference type="EMBL" id="FNHL01000002">
    <property type="protein sequence ID" value="SDM53202.1"/>
    <property type="molecule type" value="Genomic_DNA"/>
</dbReference>
<evidence type="ECO:0000256" key="9">
    <source>
        <dbReference type="ARBA" id="ARBA00023277"/>
    </source>
</evidence>
<evidence type="ECO:0000256" key="5">
    <source>
        <dbReference type="ARBA" id="ARBA00022824"/>
    </source>
</evidence>
<organism evidence="11 12">
    <name type="scientific">Halogranum gelatinilyticum</name>
    <dbReference type="NCBI Taxonomy" id="660521"/>
    <lineage>
        <taxon>Archaea</taxon>
        <taxon>Methanobacteriati</taxon>
        <taxon>Methanobacteriota</taxon>
        <taxon>Stenosarchaea group</taxon>
        <taxon>Halobacteria</taxon>
        <taxon>Halobacteriales</taxon>
        <taxon>Haloferacaceae</taxon>
    </lineage>
</organism>
<dbReference type="GO" id="GO:0030246">
    <property type="term" value="F:carbohydrate binding"/>
    <property type="evidence" value="ECO:0007669"/>
    <property type="project" value="InterPro"/>
</dbReference>
<dbReference type="Gene3D" id="2.60.120.430">
    <property type="entry name" value="Galactose-binding lectin"/>
    <property type="match status" value="2"/>
</dbReference>
<comment type="subcellular location">
    <subcellularLocation>
        <location evidence="1">Endoplasmic reticulum membrane</location>
        <topology evidence="1">Single-pass type I membrane protein</topology>
    </subcellularLocation>
</comment>
<keyword evidence="4" id="KW-0732">Signal</keyword>
<feature type="domain" description="Malectin" evidence="10">
    <location>
        <begin position="655"/>
        <end position="796"/>
    </location>
</feature>
<keyword evidence="9" id="KW-0119">Carbohydrate metabolism</keyword>
<dbReference type="Proteomes" id="UP000199451">
    <property type="component" value="Unassembled WGS sequence"/>
</dbReference>
<keyword evidence="12" id="KW-1185">Reference proteome</keyword>
<dbReference type="PANTHER" id="PTHR13460:SF0">
    <property type="entry name" value="MALECTIN"/>
    <property type="match status" value="1"/>
</dbReference>
<dbReference type="InterPro" id="IPR008979">
    <property type="entry name" value="Galactose-bd-like_sf"/>
</dbReference>
<dbReference type="GO" id="GO:0016020">
    <property type="term" value="C:membrane"/>
    <property type="evidence" value="ECO:0007669"/>
    <property type="project" value="TreeGrafter"/>
</dbReference>
<gene>
    <name evidence="11" type="ORF">SAMN04487949_1981</name>
</gene>
<evidence type="ECO:0000313" key="12">
    <source>
        <dbReference type="Proteomes" id="UP000199451"/>
    </source>
</evidence>
<dbReference type="STRING" id="660521.SAMN04487949_1981"/>
<dbReference type="PANTHER" id="PTHR13460">
    <property type="match status" value="1"/>
</dbReference>
<comment type="similarity">
    <text evidence="2">Belongs to the malectin family.</text>
</comment>
<dbReference type="OrthoDB" id="343265at2157"/>
<keyword evidence="5" id="KW-0256">Endoplasmic reticulum</keyword>
<keyword evidence="3" id="KW-0812">Transmembrane</keyword>
<reference evidence="12" key="1">
    <citation type="submission" date="2016-10" db="EMBL/GenBank/DDBJ databases">
        <authorList>
            <person name="Varghese N."/>
            <person name="Submissions S."/>
        </authorList>
    </citation>
    <scope>NUCLEOTIDE SEQUENCE [LARGE SCALE GENOMIC DNA]</scope>
    <source>
        <strain evidence="12">CGMCC 1.10119</strain>
    </source>
</reference>
<evidence type="ECO:0000256" key="2">
    <source>
        <dbReference type="ARBA" id="ARBA00009141"/>
    </source>
</evidence>
<name>A0A1G9TZU5_9EURY</name>
<dbReference type="RefSeq" id="WP_139173321.1">
    <property type="nucleotide sequence ID" value="NZ_FNHL01000002.1"/>
</dbReference>
<dbReference type="InterPro" id="IPR021720">
    <property type="entry name" value="Malectin_dom"/>
</dbReference>
<evidence type="ECO:0000256" key="4">
    <source>
        <dbReference type="ARBA" id="ARBA00022729"/>
    </source>
</evidence>
<evidence type="ECO:0000259" key="10">
    <source>
        <dbReference type="Pfam" id="PF11721"/>
    </source>
</evidence>
<protein>
    <submittedName>
        <fullName evidence="11">Di-glucose binding within endoplasmic reticulum</fullName>
    </submittedName>
</protein>
<feature type="domain" description="Malectin" evidence="10">
    <location>
        <begin position="1164"/>
        <end position="1273"/>
    </location>
</feature>
<evidence type="ECO:0000256" key="1">
    <source>
        <dbReference type="ARBA" id="ARBA00004115"/>
    </source>
</evidence>
<keyword evidence="7" id="KW-0472">Membrane</keyword>
<accession>A0A1G9TZU5</accession>
<evidence type="ECO:0000256" key="7">
    <source>
        <dbReference type="ARBA" id="ARBA00023136"/>
    </source>
</evidence>
<dbReference type="Pfam" id="PF11721">
    <property type="entry name" value="Malectin"/>
    <property type="match status" value="2"/>
</dbReference>
<keyword evidence="8" id="KW-0325">Glycoprotein</keyword>
<evidence type="ECO:0000256" key="3">
    <source>
        <dbReference type="ARBA" id="ARBA00022692"/>
    </source>
</evidence>
<evidence type="ECO:0000313" key="11">
    <source>
        <dbReference type="EMBL" id="SDM53202.1"/>
    </source>
</evidence>